<keyword evidence="1" id="KW-0812">Transmembrane</keyword>
<keyword evidence="1" id="KW-1133">Transmembrane helix</keyword>
<proteinExistence type="predicted"/>
<reference evidence="3" key="1">
    <citation type="submission" date="2022-11" db="UniProtKB">
        <authorList>
            <consortium name="WormBaseParasite"/>
        </authorList>
    </citation>
    <scope>IDENTIFICATION</scope>
</reference>
<dbReference type="Proteomes" id="UP000887565">
    <property type="component" value="Unplaced"/>
</dbReference>
<evidence type="ECO:0000313" key="2">
    <source>
        <dbReference type="Proteomes" id="UP000887565"/>
    </source>
</evidence>
<sequence>MVDLSSSNGILNGYNFDDKIFIVPAAIVISVVGLAAYKLYMMVQGKQTRMLKKKNNDKKKK</sequence>
<dbReference type="WBParaSite" id="nRc.2.0.1.t45527-RA">
    <property type="protein sequence ID" value="nRc.2.0.1.t45527-RA"/>
    <property type="gene ID" value="nRc.2.0.1.g45527"/>
</dbReference>
<name>A0A915L4U5_ROMCU</name>
<accession>A0A915L4U5</accession>
<feature type="transmembrane region" description="Helical" evidence="1">
    <location>
        <begin position="20"/>
        <end position="40"/>
    </location>
</feature>
<dbReference type="AlphaFoldDB" id="A0A915L4U5"/>
<evidence type="ECO:0000256" key="1">
    <source>
        <dbReference type="SAM" id="Phobius"/>
    </source>
</evidence>
<organism evidence="2 3">
    <name type="scientific">Romanomermis culicivorax</name>
    <name type="common">Nematode worm</name>
    <dbReference type="NCBI Taxonomy" id="13658"/>
    <lineage>
        <taxon>Eukaryota</taxon>
        <taxon>Metazoa</taxon>
        <taxon>Ecdysozoa</taxon>
        <taxon>Nematoda</taxon>
        <taxon>Enoplea</taxon>
        <taxon>Dorylaimia</taxon>
        <taxon>Mermithida</taxon>
        <taxon>Mermithoidea</taxon>
        <taxon>Mermithidae</taxon>
        <taxon>Romanomermis</taxon>
    </lineage>
</organism>
<keyword evidence="2" id="KW-1185">Reference proteome</keyword>
<protein>
    <submittedName>
        <fullName evidence="3">Uncharacterized protein</fullName>
    </submittedName>
</protein>
<evidence type="ECO:0000313" key="3">
    <source>
        <dbReference type="WBParaSite" id="nRc.2.0.1.t45527-RA"/>
    </source>
</evidence>
<keyword evidence="1" id="KW-0472">Membrane</keyword>